<sequence>MVDASMKNTGLSFFIIKTARLIVAMVVLFAISKPIATGVDITGVENLAPNCDDKIKALCNHTQHGELQKITVKARDCKATCTYRPPGEDTVVVEGFFVWNRKYEEVTLPEGMPCAFKAACNKDGNCFCKFCDKK</sequence>
<dbReference type="AlphaFoldDB" id="A0A0K8RNS6"/>
<dbReference type="EMBL" id="GADI01001559">
    <property type="protein sequence ID" value="JAA72249.1"/>
    <property type="molecule type" value="mRNA"/>
</dbReference>
<keyword evidence="6" id="KW-1133">Transmembrane helix</keyword>
<evidence type="ECO:0000256" key="2">
    <source>
        <dbReference type="ARBA" id="ARBA00022525"/>
    </source>
</evidence>
<comment type="subcellular location">
    <subcellularLocation>
        <location evidence="1">Secreted</location>
    </subcellularLocation>
</comment>
<evidence type="ECO:0000256" key="6">
    <source>
        <dbReference type="SAM" id="Phobius"/>
    </source>
</evidence>
<keyword evidence="2" id="KW-0964">Secreted</keyword>
<keyword evidence="3" id="KW-0732">Signal</keyword>
<proteinExistence type="evidence at transcript level"/>
<reference evidence="7" key="1">
    <citation type="submission" date="2012-12" db="EMBL/GenBank/DDBJ databases">
        <title>Identification and characterization of a phenylalanine ammonia-lyase gene family in Isatis indigotica Fort.</title>
        <authorList>
            <person name="Liu Q."/>
            <person name="Chen J."/>
            <person name="Zhou X."/>
            <person name="Di P."/>
            <person name="Xiao Y."/>
            <person name="Xuan H."/>
            <person name="Zhang L."/>
            <person name="Chen W."/>
        </authorList>
    </citation>
    <scope>NUCLEOTIDE SEQUENCE</scope>
    <source>
        <tissue evidence="7">Salivary gland</tissue>
    </source>
</reference>
<evidence type="ECO:0000313" key="7">
    <source>
        <dbReference type="EMBL" id="JAA72249.1"/>
    </source>
</evidence>
<protein>
    <submittedName>
        <fullName evidence="7">Putative salp15</fullName>
    </submittedName>
</protein>
<accession>A0A0K8RNS6</accession>
<feature type="transmembrane region" description="Helical" evidence="6">
    <location>
        <begin position="12"/>
        <end position="31"/>
    </location>
</feature>
<dbReference type="InterPro" id="IPR021971">
    <property type="entry name" value="Salp15"/>
</dbReference>
<dbReference type="GO" id="GO:0005576">
    <property type="term" value="C:extracellular region"/>
    <property type="evidence" value="ECO:0007669"/>
    <property type="project" value="UniProtKB-SubCell"/>
</dbReference>
<evidence type="ECO:0000256" key="1">
    <source>
        <dbReference type="ARBA" id="ARBA00004613"/>
    </source>
</evidence>
<evidence type="ECO:0000256" key="3">
    <source>
        <dbReference type="ARBA" id="ARBA00022729"/>
    </source>
</evidence>
<keyword evidence="6" id="KW-0472">Membrane</keyword>
<organism evidence="7">
    <name type="scientific">Ixodes ricinus</name>
    <name type="common">Common tick</name>
    <name type="synonym">Acarus ricinus</name>
    <dbReference type="NCBI Taxonomy" id="34613"/>
    <lineage>
        <taxon>Eukaryota</taxon>
        <taxon>Metazoa</taxon>
        <taxon>Ecdysozoa</taxon>
        <taxon>Arthropoda</taxon>
        <taxon>Chelicerata</taxon>
        <taxon>Arachnida</taxon>
        <taxon>Acari</taxon>
        <taxon>Parasitiformes</taxon>
        <taxon>Ixodida</taxon>
        <taxon>Ixodoidea</taxon>
        <taxon>Ixodidae</taxon>
        <taxon>Ixodinae</taxon>
        <taxon>Ixodes</taxon>
    </lineage>
</organism>
<comment type="similarity">
    <text evidence="5">Belongs to the salp15 family.</text>
</comment>
<name>A0A0K8RNS6_IXORI</name>
<evidence type="ECO:0000256" key="4">
    <source>
        <dbReference type="ARBA" id="ARBA00023180"/>
    </source>
</evidence>
<keyword evidence="6" id="KW-0812">Transmembrane</keyword>
<evidence type="ECO:0000256" key="5">
    <source>
        <dbReference type="ARBA" id="ARBA00034321"/>
    </source>
</evidence>
<dbReference type="Pfam" id="PF12115">
    <property type="entry name" value="Salp15"/>
    <property type="match status" value="1"/>
</dbReference>
<keyword evidence="4" id="KW-0325">Glycoprotein</keyword>